<gene>
    <name evidence="2" type="ORF">MYP_3040</name>
</gene>
<proteinExistence type="predicted"/>
<dbReference type="AlphaFoldDB" id="A0A098LFS1"/>
<name>A0A098LFS1_9BACT</name>
<keyword evidence="3" id="KW-1185">Reference proteome</keyword>
<organism evidence="2 3">
    <name type="scientific">Sporocytophaga myxococcoides</name>
    <dbReference type="NCBI Taxonomy" id="153721"/>
    <lineage>
        <taxon>Bacteria</taxon>
        <taxon>Pseudomonadati</taxon>
        <taxon>Bacteroidota</taxon>
        <taxon>Cytophagia</taxon>
        <taxon>Cytophagales</taxon>
        <taxon>Cytophagaceae</taxon>
        <taxon>Sporocytophaga</taxon>
    </lineage>
</organism>
<protein>
    <submittedName>
        <fullName evidence="2">Uncharacterized protein</fullName>
    </submittedName>
</protein>
<sequence>MIHVIPAIIYFGHIKNNSRTISHPAILIHYAALASDSSSDAASKNCSKKKRSSGIFSNGHPSRTSGSILRHKRNMSLRLWLSLFVGTTFKKTSSSSMIFLLSFECSGSLIFRRLGVSPPCGIAWLIGSAGICIKMVCPRIANRTQFVPLAITDTRILRQ</sequence>
<accession>A0A098LFS1</accession>
<dbReference type="EMBL" id="BBLT01000006">
    <property type="protein sequence ID" value="GAL85811.1"/>
    <property type="molecule type" value="Genomic_DNA"/>
</dbReference>
<reference evidence="2 3" key="1">
    <citation type="submission" date="2014-09" db="EMBL/GenBank/DDBJ databases">
        <title>Sporocytophaga myxococcoides PG-01 genome sequencing.</title>
        <authorList>
            <person name="Liu L."/>
            <person name="Gao P.J."/>
            <person name="Chen G.J."/>
            <person name="Wang L.S."/>
        </authorList>
    </citation>
    <scope>NUCLEOTIDE SEQUENCE [LARGE SCALE GENOMIC DNA]</scope>
    <source>
        <strain evidence="2 3">PG-01</strain>
    </source>
</reference>
<dbReference type="STRING" id="153721.MYP_3040"/>
<feature type="region of interest" description="Disordered" evidence="1">
    <location>
        <begin position="44"/>
        <end position="67"/>
    </location>
</feature>
<feature type="compositionally biased region" description="Polar residues" evidence="1">
    <location>
        <begin position="54"/>
        <end position="67"/>
    </location>
</feature>
<comment type="caution">
    <text evidence="2">The sequence shown here is derived from an EMBL/GenBank/DDBJ whole genome shotgun (WGS) entry which is preliminary data.</text>
</comment>
<evidence type="ECO:0000313" key="3">
    <source>
        <dbReference type="Proteomes" id="UP000030185"/>
    </source>
</evidence>
<evidence type="ECO:0000256" key="1">
    <source>
        <dbReference type="SAM" id="MobiDB-lite"/>
    </source>
</evidence>
<evidence type="ECO:0000313" key="2">
    <source>
        <dbReference type="EMBL" id="GAL85811.1"/>
    </source>
</evidence>
<dbReference type="Proteomes" id="UP000030185">
    <property type="component" value="Unassembled WGS sequence"/>
</dbReference>